<dbReference type="AlphaFoldDB" id="A0A656QSA7"/>
<accession>A0A656QSA7</accession>
<feature type="transmembrane region" description="Helical" evidence="1">
    <location>
        <begin position="107"/>
        <end position="131"/>
    </location>
</feature>
<gene>
    <name evidence="2" type="ORF">BG60_25365</name>
</gene>
<dbReference type="RefSeq" id="WP_008345549.1">
    <property type="nucleotide sequence ID" value="NZ_CP084288.1"/>
</dbReference>
<comment type="caution">
    <text evidence="2">The sequence shown here is derived from an EMBL/GenBank/DDBJ whole genome shotgun (WGS) entry which is preliminary data.</text>
</comment>
<name>A0A656QSA7_9BURK</name>
<feature type="transmembrane region" description="Helical" evidence="1">
    <location>
        <begin position="53"/>
        <end position="86"/>
    </location>
</feature>
<sequence>MNPALAQHFLLYGVLPLWLAAGTADALCHRWANLPETAGVRESLMHIAQLTEGAGVVLCALFLQINAFAIVAMAALIVVHHLTVYADLRYASATRVITPVEQMVHSVLEMAPIVGLAIICLAHPDVFARLFDNAAGYTPAWRDPPLSSTTVTAVLMLCAIFGVVPYAMELAASIRASRKRQRRKTGAASESVMR</sequence>
<organism evidence="2 3">
    <name type="scientific">Caballeronia zhejiangensis</name>
    <dbReference type="NCBI Taxonomy" id="871203"/>
    <lineage>
        <taxon>Bacteria</taxon>
        <taxon>Pseudomonadati</taxon>
        <taxon>Pseudomonadota</taxon>
        <taxon>Betaproteobacteria</taxon>
        <taxon>Burkholderiales</taxon>
        <taxon>Burkholderiaceae</taxon>
        <taxon>Caballeronia</taxon>
    </lineage>
</organism>
<feature type="transmembrane region" description="Helical" evidence="1">
    <location>
        <begin position="151"/>
        <end position="174"/>
    </location>
</feature>
<evidence type="ECO:0000313" key="3">
    <source>
        <dbReference type="Proteomes" id="UP000027451"/>
    </source>
</evidence>
<keyword evidence="3" id="KW-1185">Reference proteome</keyword>
<proteinExistence type="predicted"/>
<evidence type="ECO:0000256" key="1">
    <source>
        <dbReference type="SAM" id="Phobius"/>
    </source>
</evidence>
<dbReference type="Proteomes" id="UP000027451">
    <property type="component" value="Unassembled WGS sequence"/>
</dbReference>
<keyword evidence="1" id="KW-0472">Membrane</keyword>
<dbReference type="OrthoDB" id="6028296at2"/>
<keyword evidence="1" id="KW-0812">Transmembrane</keyword>
<keyword evidence="1" id="KW-1133">Transmembrane helix</keyword>
<evidence type="ECO:0000313" key="2">
    <source>
        <dbReference type="EMBL" id="KDR31985.1"/>
    </source>
</evidence>
<dbReference type="EMBL" id="JFHD01000004">
    <property type="protein sequence ID" value="KDR31985.1"/>
    <property type="molecule type" value="Genomic_DNA"/>
</dbReference>
<reference evidence="2 3" key="1">
    <citation type="submission" date="2014-03" db="EMBL/GenBank/DDBJ databases">
        <title>Draft Genome Sequences of Four Burkholderia Strains.</title>
        <authorList>
            <person name="Liu X.Y."/>
            <person name="Li C.X."/>
            <person name="Xu J.H."/>
        </authorList>
    </citation>
    <scope>NUCLEOTIDE SEQUENCE [LARGE SCALE GENOMIC DNA]</scope>
    <source>
        <strain evidence="2 3">OP-1</strain>
    </source>
</reference>
<protein>
    <submittedName>
        <fullName evidence="2">Diguanylate cyclase</fullName>
    </submittedName>
</protein>